<reference evidence="2" key="1">
    <citation type="journal article" date="2022" name="bioRxiv">
        <title>Sequencing and chromosome-scale assembly of the giantPleurodeles waltlgenome.</title>
        <authorList>
            <person name="Brown T."/>
            <person name="Elewa A."/>
            <person name="Iarovenko S."/>
            <person name="Subramanian E."/>
            <person name="Araus A.J."/>
            <person name="Petzold A."/>
            <person name="Susuki M."/>
            <person name="Suzuki K.-i.T."/>
            <person name="Hayashi T."/>
            <person name="Toyoda A."/>
            <person name="Oliveira C."/>
            <person name="Osipova E."/>
            <person name="Leigh N.D."/>
            <person name="Simon A."/>
            <person name="Yun M.H."/>
        </authorList>
    </citation>
    <scope>NUCLEOTIDE SEQUENCE</scope>
    <source>
        <strain evidence="2">20211129_DDA</strain>
        <tissue evidence="2">Liver</tissue>
    </source>
</reference>
<protein>
    <submittedName>
        <fullName evidence="2">Uncharacterized protein</fullName>
    </submittedName>
</protein>
<evidence type="ECO:0000256" key="1">
    <source>
        <dbReference type="SAM" id="MobiDB-lite"/>
    </source>
</evidence>
<organism evidence="2 3">
    <name type="scientific">Pleurodeles waltl</name>
    <name type="common">Iberian ribbed newt</name>
    <dbReference type="NCBI Taxonomy" id="8319"/>
    <lineage>
        <taxon>Eukaryota</taxon>
        <taxon>Metazoa</taxon>
        <taxon>Chordata</taxon>
        <taxon>Craniata</taxon>
        <taxon>Vertebrata</taxon>
        <taxon>Euteleostomi</taxon>
        <taxon>Amphibia</taxon>
        <taxon>Batrachia</taxon>
        <taxon>Caudata</taxon>
        <taxon>Salamandroidea</taxon>
        <taxon>Salamandridae</taxon>
        <taxon>Pleurodelinae</taxon>
        <taxon>Pleurodeles</taxon>
    </lineage>
</organism>
<comment type="caution">
    <text evidence="2">The sequence shown here is derived from an EMBL/GenBank/DDBJ whole genome shotgun (WGS) entry which is preliminary data.</text>
</comment>
<evidence type="ECO:0000313" key="2">
    <source>
        <dbReference type="EMBL" id="KAJ1117653.1"/>
    </source>
</evidence>
<evidence type="ECO:0000313" key="3">
    <source>
        <dbReference type="Proteomes" id="UP001066276"/>
    </source>
</evidence>
<keyword evidence="3" id="KW-1185">Reference proteome</keyword>
<sequence>MPETEGAAGAPLLAVSCQAPADLTTILKAIQDSKEAVESKVVRLRIDLFLMQQDLHKVAERVTESETQISTAENELVTPKHLVSKLISTTAEQKKREKKGKRAEDTENRPRRSNFLDFLRWWRPVGLYLGPDGPTVSLLCGGVGAHALTQRPQPDLPLNWLYLIYVFLCGDRCLEEGADFVEKDLQAFFKINHGSVSSARTLWATSKPALKGLLKGYGRKKEERQTVPVVEI</sequence>
<dbReference type="Proteomes" id="UP001066276">
    <property type="component" value="Chromosome 8"/>
</dbReference>
<gene>
    <name evidence="2" type="ORF">NDU88_005850</name>
</gene>
<accession>A0AAV7NNN1</accession>
<name>A0AAV7NNN1_PLEWA</name>
<dbReference type="AlphaFoldDB" id="A0AAV7NNN1"/>
<proteinExistence type="predicted"/>
<dbReference type="EMBL" id="JANPWB010000012">
    <property type="protein sequence ID" value="KAJ1117653.1"/>
    <property type="molecule type" value="Genomic_DNA"/>
</dbReference>
<feature type="region of interest" description="Disordered" evidence="1">
    <location>
        <begin position="89"/>
        <end position="108"/>
    </location>
</feature>